<accession>A0A430HFM0</accession>
<dbReference type="Gene3D" id="2.40.170.20">
    <property type="entry name" value="TonB-dependent receptor, beta-barrel domain"/>
    <property type="match status" value="1"/>
</dbReference>
<evidence type="ECO:0000256" key="13">
    <source>
        <dbReference type="SAM" id="Phobius"/>
    </source>
</evidence>
<comment type="caution">
    <text evidence="16">The sequence shown here is derived from an EMBL/GenBank/DDBJ whole genome shotgun (WGS) entry which is preliminary data.</text>
</comment>
<evidence type="ECO:0000256" key="11">
    <source>
        <dbReference type="PROSITE-ProRule" id="PRU01360"/>
    </source>
</evidence>
<dbReference type="PANTHER" id="PTHR30069:SF29">
    <property type="entry name" value="HEMOGLOBIN AND HEMOGLOBIN-HAPTOGLOBIN-BINDING PROTEIN 1-RELATED"/>
    <property type="match status" value="1"/>
</dbReference>
<dbReference type="PANTHER" id="PTHR30069">
    <property type="entry name" value="TONB-DEPENDENT OUTER MEMBRANE RECEPTOR"/>
    <property type="match status" value="1"/>
</dbReference>
<dbReference type="InterPro" id="IPR039426">
    <property type="entry name" value="TonB-dep_rcpt-like"/>
</dbReference>
<evidence type="ECO:0000256" key="3">
    <source>
        <dbReference type="ARBA" id="ARBA00022448"/>
    </source>
</evidence>
<dbReference type="SUPFAM" id="SSF56935">
    <property type="entry name" value="Porins"/>
    <property type="match status" value="1"/>
</dbReference>
<evidence type="ECO:0000256" key="2">
    <source>
        <dbReference type="ARBA" id="ARBA00009810"/>
    </source>
</evidence>
<keyword evidence="10 11" id="KW-0998">Cell outer membrane</keyword>
<keyword evidence="8 11" id="KW-0472">Membrane</keyword>
<dbReference type="OrthoDB" id="8671598at2"/>
<dbReference type="Pfam" id="PF07715">
    <property type="entry name" value="Plug"/>
    <property type="match status" value="1"/>
</dbReference>
<dbReference type="Pfam" id="PF00593">
    <property type="entry name" value="TonB_dep_Rec_b-barrel"/>
    <property type="match status" value="1"/>
</dbReference>
<evidence type="ECO:0000256" key="7">
    <source>
        <dbReference type="ARBA" id="ARBA00023077"/>
    </source>
</evidence>
<keyword evidence="7 12" id="KW-0798">TonB box</keyword>
<dbReference type="EMBL" id="RXLQ01000016">
    <property type="protein sequence ID" value="RSZ56306.1"/>
    <property type="molecule type" value="Genomic_DNA"/>
</dbReference>
<dbReference type="PROSITE" id="PS52016">
    <property type="entry name" value="TONB_DEPENDENT_REC_3"/>
    <property type="match status" value="1"/>
</dbReference>
<dbReference type="InterPro" id="IPR000531">
    <property type="entry name" value="Beta-barrel_TonB"/>
</dbReference>
<evidence type="ECO:0000256" key="5">
    <source>
        <dbReference type="ARBA" id="ARBA00022692"/>
    </source>
</evidence>
<keyword evidence="3 11" id="KW-0813">Transport</keyword>
<keyword evidence="9 16" id="KW-0675">Receptor</keyword>
<evidence type="ECO:0000256" key="1">
    <source>
        <dbReference type="ARBA" id="ARBA00004571"/>
    </source>
</evidence>
<dbReference type="GO" id="GO:0009279">
    <property type="term" value="C:cell outer membrane"/>
    <property type="evidence" value="ECO:0007669"/>
    <property type="project" value="UniProtKB-SubCell"/>
</dbReference>
<feature type="domain" description="TonB-dependent receptor-like beta-barrel" evidence="14">
    <location>
        <begin position="312"/>
        <end position="696"/>
    </location>
</feature>
<evidence type="ECO:0000256" key="4">
    <source>
        <dbReference type="ARBA" id="ARBA00022452"/>
    </source>
</evidence>
<sequence>MSRDDFGGDPLRYFRIQFSNEIIFMRIFISIVVAYFSGAATSACAGTGDGEKAVDNLNVNKILPSEVQQVRVQGKTAIEAAREATVAKKIVSSADLGRYGDSNLGDALQRVPGVLIAGNRIQLTGFSADYTQVLVDGQPPRAGNALDIPMSMIERVEIYRGGNAQFSSQAIAGTINFVLRKVSATAQKQFKLNASKGYKWSKSADLLTSNKLDKLSYSVSIAAGENGAQSSAPFEVMTESRDIGAKLIQRYRQQQQRDADNVYIRISPRVQYQSRSGTNITLTSSFNAVDRNASGIETHQFDIGAPFSIARLKQSSRSKSNISNIQLKSVSDIDNGIKLDTTVSTSLNRSTLRAFQETFSPSDAPVFALTRNTHATVKTFDFSGNVTIAAATDHEVMTGWAMSHSSADRQHQERKTVVGIMDATSLDVNTESRVSKFDLYAQDEWRLNGNTSIYVGGRSEMLRIHAVGITNESASRRSTIFSPVVQALVKLNEENTDRLRFAVSKMYKAPTDEQLLSPPWISINNSIENPNDRGNPGLRPEVARSLDSTFEHNGKNGWNVTVQAKFAKIEDLIRETLSVNDGLWEASYGNVGKATSKSIEVETQFPAKLLLDLGVDIDFSVAASRNWSHVSSLPLPGNYLTPMRWNASFSMDYKSRTLPLTLGVSARGNDVLWQAINMQRREYAKSPYDLSSYFLWKFDKKTQLRIALSNILKRPAVYRTAYFSAETITEREIFNPAYRRVTFALDVKL</sequence>
<comment type="subcellular location">
    <subcellularLocation>
        <location evidence="1 11">Cell outer membrane</location>
        <topology evidence="1 11">Multi-pass membrane protein</topology>
    </subcellularLocation>
</comment>
<evidence type="ECO:0000259" key="15">
    <source>
        <dbReference type="Pfam" id="PF07715"/>
    </source>
</evidence>
<dbReference type="Gene3D" id="2.170.130.10">
    <property type="entry name" value="TonB-dependent receptor, plug domain"/>
    <property type="match status" value="1"/>
</dbReference>
<evidence type="ECO:0000256" key="6">
    <source>
        <dbReference type="ARBA" id="ARBA00022729"/>
    </source>
</evidence>
<keyword evidence="17" id="KW-1185">Reference proteome</keyword>
<gene>
    <name evidence="16" type="ORF">EJB06_24580</name>
</gene>
<evidence type="ECO:0000256" key="9">
    <source>
        <dbReference type="ARBA" id="ARBA00023170"/>
    </source>
</evidence>
<feature type="domain" description="TonB-dependent receptor plug" evidence="15">
    <location>
        <begin position="82"/>
        <end position="174"/>
    </location>
</feature>
<evidence type="ECO:0000313" key="16">
    <source>
        <dbReference type="EMBL" id="RSZ56306.1"/>
    </source>
</evidence>
<dbReference type="InterPro" id="IPR036942">
    <property type="entry name" value="Beta-barrel_TonB_sf"/>
</dbReference>
<evidence type="ECO:0000313" key="17">
    <source>
        <dbReference type="Proteomes" id="UP000278085"/>
    </source>
</evidence>
<organism evidence="16 17">
    <name type="scientific">Massilia atriviolacea</name>
    <dbReference type="NCBI Taxonomy" id="2495579"/>
    <lineage>
        <taxon>Bacteria</taxon>
        <taxon>Pseudomonadati</taxon>
        <taxon>Pseudomonadota</taxon>
        <taxon>Betaproteobacteria</taxon>
        <taxon>Burkholderiales</taxon>
        <taxon>Oxalobacteraceae</taxon>
        <taxon>Telluria group</taxon>
        <taxon>Massilia</taxon>
    </lineage>
</organism>
<evidence type="ECO:0000256" key="12">
    <source>
        <dbReference type="RuleBase" id="RU003357"/>
    </source>
</evidence>
<feature type="transmembrane region" description="Helical" evidence="13">
    <location>
        <begin position="21"/>
        <end position="38"/>
    </location>
</feature>
<proteinExistence type="inferred from homology"/>
<dbReference type="GO" id="GO:0044718">
    <property type="term" value="P:siderophore transmembrane transport"/>
    <property type="evidence" value="ECO:0007669"/>
    <property type="project" value="TreeGrafter"/>
</dbReference>
<dbReference type="GO" id="GO:0015344">
    <property type="term" value="F:siderophore uptake transmembrane transporter activity"/>
    <property type="evidence" value="ECO:0007669"/>
    <property type="project" value="TreeGrafter"/>
</dbReference>
<reference evidence="16 17" key="1">
    <citation type="submission" date="2018-12" db="EMBL/GenBank/DDBJ databases">
        <authorList>
            <person name="Yang E."/>
        </authorList>
    </citation>
    <scope>NUCLEOTIDE SEQUENCE [LARGE SCALE GENOMIC DNA]</scope>
    <source>
        <strain evidence="16 17">SOD</strain>
    </source>
</reference>
<dbReference type="InterPro" id="IPR037066">
    <property type="entry name" value="Plug_dom_sf"/>
</dbReference>
<dbReference type="InterPro" id="IPR012910">
    <property type="entry name" value="Plug_dom"/>
</dbReference>
<comment type="similarity">
    <text evidence="2 11 12">Belongs to the TonB-dependent receptor family.</text>
</comment>
<protein>
    <submittedName>
        <fullName evidence="16">TonB-dependent receptor</fullName>
    </submittedName>
</protein>
<evidence type="ECO:0000259" key="14">
    <source>
        <dbReference type="Pfam" id="PF00593"/>
    </source>
</evidence>
<dbReference type="AlphaFoldDB" id="A0A430HFM0"/>
<dbReference type="RefSeq" id="WP_126076663.1">
    <property type="nucleotide sequence ID" value="NZ_CP051166.1"/>
</dbReference>
<dbReference type="Proteomes" id="UP000278085">
    <property type="component" value="Unassembled WGS sequence"/>
</dbReference>
<keyword evidence="5 11" id="KW-0812">Transmembrane</keyword>
<evidence type="ECO:0000256" key="10">
    <source>
        <dbReference type="ARBA" id="ARBA00023237"/>
    </source>
</evidence>
<keyword evidence="4 11" id="KW-1134">Transmembrane beta strand</keyword>
<name>A0A430HFM0_9BURK</name>
<evidence type="ECO:0000256" key="8">
    <source>
        <dbReference type="ARBA" id="ARBA00023136"/>
    </source>
</evidence>
<keyword evidence="13" id="KW-1133">Transmembrane helix</keyword>
<keyword evidence="6" id="KW-0732">Signal</keyword>